<reference evidence="3 4" key="1">
    <citation type="submission" date="2015-09" db="EMBL/GenBank/DDBJ databases">
        <title>Complete genome sequence of Defluviimonas alba cai42t isolated from an oilfield in Xinjiang.</title>
        <authorList>
            <person name="Geng S."/>
            <person name="Pan X."/>
            <person name="Wu X."/>
        </authorList>
    </citation>
    <scope>NUCLEOTIDE SEQUENCE [LARGE SCALE GENOMIC DNA]</scope>
    <source>
        <strain evidence="4">cai42</strain>
    </source>
</reference>
<feature type="domain" description="HTH cro/C1-type" evidence="2">
    <location>
        <begin position="84"/>
        <end position="139"/>
    </location>
</feature>
<dbReference type="PATRIC" id="fig|1335048.3.peg.3598"/>
<dbReference type="AlphaFoldDB" id="A0A161HCL1"/>
<dbReference type="InterPro" id="IPR052345">
    <property type="entry name" value="Rad_response_metalloprotease"/>
</dbReference>
<dbReference type="Gene3D" id="1.10.260.40">
    <property type="entry name" value="lambda repressor-like DNA-binding domains"/>
    <property type="match status" value="1"/>
</dbReference>
<name>A0A161HCL1_9RHOB</name>
<dbReference type="Gene3D" id="1.10.10.2910">
    <property type="match status" value="1"/>
</dbReference>
<dbReference type="PANTHER" id="PTHR43236">
    <property type="entry name" value="ANTITOXIN HIGA1"/>
    <property type="match status" value="1"/>
</dbReference>
<evidence type="ECO:0000313" key="4">
    <source>
        <dbReference type="Proteomes" id="UP000076128"/>
    </source>
</evidence>
<organism evidence="3 4">
    <name type="scientific">Frigidibacter mobilis</name>
    <dbReference type="NCBI Taxonomy" id="1335048"/>
    <lineage>
        <taxon>Bacteria</taxon>
        <taxon>Pseudomonadati</taxon>
        <taxon>Pseudomonadota</taxon>
        <taxon>Alphaproteobacteria</taxon>
        <taxon>Rhodobacterales</taxon>
        <taxon>Paracoccaceae</taxon>
        <taxon>Frigidibacter</taxon>
    </lineage>
</organism>
<dbReference type="SUPFAM" id="SSF47413">
    <property type="entry name" value="lambda repressor-like DNA-binding domains"/>
    <property type="match status" value="1"/>
</dbReference>
<dbReference type="OrthoDB" id="9796786at2"/>
<gene>
    <name evidence="3" type="ORF">AKL17_3475</name>
</gene>
<sequence length="429" mass="48211">MIYSDKQYAITEGQLGKLRHALAAAQSEDTDATGEQSWLRDAQADAIRSQIATLEAELSHYKLLKSGEITFAKTHSLENLPSVLVQARIAAGMSQTELAERLGMKAQQIQRYEASDYSGASLDRLIGVCEVLNVHTTGLFKSDDTSKGFVFSWSNIDDVVWNQLPAREMAKRGWFDVPRKGDVYQLAREYFMRAAGPQFASAYHRKKMHGGSMPNEYALLAWQARILERAQDIVETYDPPEFVADDRWIADLVALTRRKDGAKRAQALLLSKGIILVAEKHLSGTYLDGGAMLDHDGRPVIGLTLRFNRLDNFWFVLLHELGHVFLHLMDGLRYDFFDEEETVGDDEVERQADKFALDNLIPEAKWDECLSRFALSEEAVRIDAKNLGIDASIIAGRIRKERGDFTILQGLIGQGQVVPQFEDDGDELV</sequence>
<dbReference type="SMART" id="SM00530">
    <property type="entry name" value="HTH_XRE"/>
    <property type="match status" value="1"/>
</dbReference>
<comment type="similarity">
    <text evidence="1">Belongs to the short-chain fatty acyl-CoA assimilation regulator (ScfR) family.</text>
</comment>
<dbReference type="GO" id="GO:0003677">
    <property type="term" value="F:DNA binding"/>
    <property type="evidence" value="ECO:0007669"/>
    <property type="project" value="InterPro"/>
</dbReference>
<dbReference type="Pfam" id="PF06114">
    <property type="entry name" value="Peptidase_M78"/>
    <property type="match status" value="1"/>
</dbReference>
<dbReference type="RefSeq" id="WP_066815314.1">
    <property type="nucleotide sequence ID" value="NZ_CP012661.1"/>
</dbReference>
<keyword evidence="4" id="KW-1185">Reference proteome</keyword>
<dbReference type="InterPro" id="IPR001387">
    <property type="entry name" value="Cro/C1-type_HTH"/>
</dbReference>
<dbReference type="PROSITE" id="PS50943">
    <property type="entry name" value="HTH_CROC1"/>
    <property type="match status" value="1"/>
</dbReference>
<dbReference type="InterPro" id="IPR010359">
    <property type="entry name" value="IrrE_HExxH"/>
</dbReference>
<protein>
    <submittedName>
        <fullName evidence="3">Helix-turn-helix domain-containing protein</fullName>
    </submittedName>
</protein>
<proteinExistence type="inferred from homology"/>
<evidence type="ECO:0000256" key="1">
    <source>
        <dbReference type="ARBA" id="ARBA00007227"/>
    </source>
</evidence>
<dbReference type="EMBL" id="CP012661">
    <property type="protein sequence ID" value="AMY70699.1"/>
    <property type="molecule type" value="Genomic_DNA"/>
</dbReference>
<dbReference type="Pfam" id="PF01381">
    <property type="entry name" value="HTH_3"/>
    <property type="match status" value="1"/>
</dbReference>
<accession>A0A161HCL1</accession>
<evidence type="ECO:0000259" key="2">
    <source>
        <dbReference type="PROSITE" id="PS50943"/>
    </source>
</evidence>
<dbReference type="KEGG" id="daa:AKL17_3475"/>
<dbReference type="PANTHER" id="PTHR43236:SF1">
    <property type="entry name" value="BLL7220 PROTEIN"/>
    <property type="match status" value="1"/>
</dbReference>
<evidence type="ECO:0000313" key="3">
    <source>
        <dbReference type="EMBL" id="AMY70699.1"/>
    </source>
</evidence>
<dbReference type="STRING" id="1335048.AKL17_3475"/>
<dbReference type="Proteomes" id="UP000076128">
    <property type="component" value="Chromosome"/>
</dbReference>
<dbReference type="InterPro" id="IPR010982">
    <property type="entry name" value="Lambda_DNA-bd_dom_sf"/>
</dbReference>
<dbReference type="CDD" id="cd00093">
    <property type="entry name" value="HTH_XRE"/>
    <property type="match status" value="1"/>
</dbReference>